<accession>A0A433QAT4</accession>
<dbReference type="PANTHER" id="PTHR22889">
    <property type="entry name" value="WD REPEAT-CONTAINING PROTEIN 89"/>
    <property type="match status" value="1"/>
</dbReference>
<keyword evidence="1 3" id="KW-0853">WD repeat</keyword>
<dbReference type="PROSITE" id="PS00678">
    <property type="entry name" value="WD_REPEATS_1"/>
    <property type="match status" value="1"/>
</dbReference>
<keyword evidence="2" id="KW-0677">Repeat</keyword>
<evidence type="ECO:0000313" key="5">
    <source>
        <dbReference type="Proteomes" id="UP000274822"/>
    </source>
</evidence>
<dbReference type="Proteomes" id="UP000274822">
    <property type="component" value="Unassembled WGS sequence"/>
</dbReference>
<evidence type="ECO:0000256" key="1">
    <source>
        <dbReference type="ARBA" id="ARBA00022574"/>
    </source>
</evidence>
<dbReference type="PROSITE" id="PS50294">
    <property type="entry name" value="WD_REPEATS_REGION"/>
    <property type="match status" value="1"/>
</dbReference>
<name>A0A433QAT4_9FUNG</name>
<dbReference type="EMBL" id="RBNJ01009555">
    <property type="protein sequence ID" value="RUS26834.1"/>
    <property type="molecule type" value="Genomic_DNA"/>
</dbReference>
<dbReference type="SUPFAM" id="SSF50978">
    <property type="entry name" value="WD40 repeat-like"/>
    <property type="match status" value="1"/>
</dbReference>
<dbReference type="PROSITE" id="PS50082">
    <property type="entry name" value="WD_REPEATS_2"/>
    <property type="match status" value="3"/>
</dbReference>
<organism evidence="4 5">
    <name type="scientific">Jimgerdemannia flammicorona</name>
    <dbReference type="NCBI Taxonomy" id="994334"/>
    <lineage>
        <taxon>Eukaryota</taxon>
        <taxon>Fungi</taxon>
        <taxon>Fungi incertae sedis</taxon>
        <taxon>Mucoromycota</taxon>
        <taxon>Mucoromycotina</taxon>
        <taxon>Endogonomycetes</taxon>
        <taxon>Endogonales</taxon>
        <taxon>Endogonaceae</taxon>
        <taxon>Jimgerdemannia</taxon>
    </lineage>
</organism>
<evidence type="ECO:0000313" key="4">
    <source>
        <dbReference type="EMBL" id="RUS26834.1"/>
    </source>
</evidence>
<proteinExistence type="predicted"/>
<keyword evidence="5" id="KW-1185">Reference proteome</keyword>
<comment type="caution">
    <text evidence="4">The sequence shown here is derived from an EMBL/GenBank/DDBJ whole genome shotgun (WGS) entry which is preliminary data.</text>
</comment>
<gene>
    <name evidence="4" type="ORF">BC938DRAFT_484057</name>
</gene>
<evidence type="ECO:0000256" key="3">
    <source>
        <dbReference type="PROSITE-ProRule" id="PRU00221"/>
    </source>
</evidence>
<dbReference type="SMART" id="SM00320">
    <property type="entry name" value="WD40"/>
    <property type="match status" value="4"/>
</dbReference>
<dbReference type="InterPro" id="IPR001680">
    <property type="entry name" value="WD40_rpt"/>
</dbReference>
<dbReference type="InterPro" id="IPR019775">
    <property type="entry name" value="WD40_repeat_CS"/>
</dbReference>
<reference evidence="4 5" key="1">
    <citation type="journal article" date="2018" name="New Phytol.">
        <title>Phylogenomics of Endogonaceae and evolution of mycorrhizas within Mucoromycota.</title>
        <authorList>
            <person name="Chang Y."/>
            <person name="Desiro A."/>
            <person name="Na H."/>
            <person name="Sandor L."/>
            <person name="Lipzen A."/>
            <person name="Clum A."/>
            <person name="Barry K."/>
            <person name="Grigoriev I.V."/>
            <person name="Martin F.M."/>
            <person name="Stajich J.E."/>
            <person name="Smith M.E."/>
            <person name="Bonito G."/>
            <person name="Spatafora J.W."/>
        </authorList>
    </citation>
    <scope>NUCLEOTIDE SEQUENCE [LARGE SCALE GENOMIC DNA]</scope>
    <source>
        <strain evidence="4 5">AD002</strain>
    </source>
</reference>
<dbReference type="PANTHER" id="PTHR22889:SF0">
    <property type="entry name" value="WD REPEAT-CONTAINING PROTEIN 89"/>
    <property type="match status" value="1"/>
</dbReference>
<dbReference type="InterPro" id="IPR039328">
    <property type="entry name" value="WDR89"/>
</dbReference>
<protein>
    <submittedName>
        <fullName evidence="4">WD40-repeat-containing domain protein</fullName>
    </submittedName>
</protein>
<feature type="repeat" description="WD" evidence="3">
    <location>
        <begin position="66"/>
        <end position="106"/>
    </location>
</feature>
<sequence length="442" mass="49105">MDSSPFNLAFVPTLLPPLYLARSTLFSLDDTYIFDVTATTDQFAVSASNHQIKLYNPETLSINRTLSFHTNNVSQIKFHKDNFLLSSSKDGSVAMWDLRTNAKPAHLFKAHHQEPLLCFDINDEILAAGTELIRDREAKILFWDARTTAVLSEFVESHSEDVTQIHFHPAKSHTLLSASVDGLVCIYDVTLFDEDEALVAVVNSGSSVSKAGFFGPDAEYLYCLTHIETFSLHTATENMVLWGLEKIEDGEDAHRVYNVILSHRSSLKATLSVTLATSAAPPNPTFYSLITSLIASMTWTRSGYTWSVGRTGPIRPNENKVTLNIDKAVQRDHCTISNNCKRFVLIIVFSSLPYPLLHASISGDINFLHVNMNQLQLCQVLRGGHTEVVRSVHWDTKTIMLLSGAEDAKLCLWTGTHIDKPVVVPTPKPVAPIKVSPRAERG</sequence>
<dbReference type="InterPro" id="IPR015943">
    <property type="entry name" value="WD40/YVTN_repeat-like_dom_sf"/>
</dbReference>
<feature type="repeat" description="WD" evidence="3">
    <location>
        <begin position="155"/>
        <end position="189"/>
    </location>
</feature>
<dbReference type="Gene3D" id="2.130.10.10">
    <property type="entry name" value="YVTN repeat-like/Quinoprotein amine dehydrogenase"/>
    <property type="match status" value="1"/>
</dbReference>
<evidence type="ECO:0000256" key="2">
    <source>
        <dbReference type="ARBA" id="ARBA00022737"/>
    </source>
</evidence>
<dbReference type="Pfam" id="PF00400">
    <property type="entry name" value="WD40"/>
    <property type="match status" value="3"/>
</dbReference>
<dbReference type="InterPro" id="IPR036322">
    <property type="entry name" value="WD40_repeat_dom_sf"/>
</dbReference>
<feature type="repeat" description="WD" evidence="3">
    <location>
        <begin position="382"/>
        <end position="413"/>
    </location>
</feature>
<dbReference type="AlphaFoldDB" id="A0A433QAT4"/>